<dbReference type="KEGG" id="cphy:B5808_10920"/>
<keyword evidence="2" id="KW-1185">Reference proteome</keyword>
<evidence type="ECO:0000313" key="2">
    <source>
        <dbReference type="Proteomes" id="UP000192775"/>
    </source>
</evidence>
<accession>A0A1X9LKM9</accession>
<dbReference type="EMBL" id="CP020715">
    <property type="protein sequence ID" value="ARJ05677.1"/>
    <property type="molecule type" value="Genomic_DNA"/>
</dbReference>
<dbReference type="Proteomes" id="UP000192775">
    <property type="component" value="Chromosome"/>
</dbReference>
<name>A0A1X9LKM9_9MICO</name>
<gene>
    <name evidence="1" type="ORF">B5808_10920</name>
</gene>
<reference evidence="1 2" key="1">
    <citation type="submission" date="2017-04" db="EMBL/GenBank/DDBJ databases">
        <authorList>
            <person name="Afonso C.L."/>
            <person name="Miller P.J."/>
            <person name="Scott M.A."/>
            <person name="Spackman E."/>
            <person name="Goraichik I."/>
            <person name="Dimitrov K.M."/>
            <person name="Suarez D.L."/>
            <person name="Swayne D.E."/>
        </authorList>
    </citation>
    <scope>NUCLEOTIDE SEQUENCE [LARGE SCALE GENOMIC DNA]</scope>
    <source>
        <strain evidence="2">XA(T)</strain>
    </source>
</reference>
<proteinExistence type="predicted"/>
<evidence type="ECO:0000313" key="1">
    <source>
        <dbReference type="EMBL" id="ARJ05677.1"/>
    </source>
</evidence>
<organism evidence="1 2">
    <name type="scientific">Cnuibacter physcomitrellae</name>
    <dbReference type="NCBI Taxonomy" id="1619308"/>
    <lineage>
        <taxon>Bacteria</taxon>
        <taxon>Bacillati</taxon>
        <taxon>Actinomycetota</taxon>
        <taxon>Actinomycetes</taxon>
        <taxon>Micrococcales</taxon>
        <taxon>Microbacteriaceae</taxon>
        <taxon>Cnuibacter</taxon>
    </lineage>
</organism>
<dbReference type="STRING" id="1619308.B5808_10920"/>
<sequence>MPLRDGWEDLADGPAATESSAGTTILRRRYRRDGRVLAAASIEVLDAEGATPADFAAEAEAGAQAASGSPWRRSVVVDSEAEPVRVVVHDLDAVATASGAPPTLRRAASLTWFLTPDLCLQLRLVADDLLVIGDLGEAVRELADTVEWEVLA</sequence>
<protein>
    <submittedName>
        <fullName evidence="1">Uncharacterized protein</fullName>
    </submittedName>
</protein>
<dbReference type="AlphaFoldDB" id="A0A1X9LKM9"/>